<reference evidence="4" key="1">
    <citation type="journal article" date="2015" name="Nature">
        <title>Complex archaea that bridge the gap between prokaryotes and eukaryotes.</title>
        <authorList>
            <person name="Spang A."/>
            <person name="Saw J.H."/>
            <person name="Jorgensen S.L."/>
            <person name="Zaremba-Niedzwiedzka K."/>
            <person name="Martijn J."/>
            <person name="Lind A.E."/>
            <person name="van Eijk R."/>
            <person name="Schleper C."/>
            <person name="Guy L."/>
            <person name="Ettema T.J."/>
        </authorList>
    </citation>
    <scope>NUCLEOTIDE SEQUENCE</scope>
</reference>
<protein>
    <recommendedName>
        <fullName evidence="3">DOD-type homing endonuclease domain-containing protein</fullName>
    </recommendedName>
</protein>
<accession>A0A0F9VGM0</accession>
<dbReference type="PROSITE" id="PS50817">
    <property type="entry name" value="INTEIN_N_TER"/>
    <property type="match status" value="1"/>
</dbReference>
<sequence length="605" mass="69306">MSNFVTEPKVVLVGKPVIEIDGITEFLQDHGLAWPEFEKKLESMISLGDDDAEWLVEAAGRLCYLSWPKQGEEPKGRSHEDHIKHLIEIGHGCYDEETEVLTSDGWKYFRDICDKDLFATRSVDGKLEYQPASNFTTYLHKGKMYRVEGKGVDLLVTPNHSMLVCKTTTKQGRKRENFDLIRADELNDSSHAYIKTADWKIRHQTDDMSCNHYKLLGFAIGDGSSQPNSRQVKFHLYKERKISFLKGLCESLNLPIREGQDGNFAVTLSTDAEVRVFRDMYTEDRNKQIPQYLFVKSSIDQLTALYEGLIEADGSRGSHQISFDTTSRKLANQFQQLCLHIGLAANICHEYEGTQRKNSFGNKTLIRLSVIRKELKPEVNKYVDCVGKTSWIDSWEGNVYCVEVPNHTLYVRRNGKPVWCGNSCIEHASFNFLIWNVSRSLTHELVRHRIASYSQISQRYVDSSDVSFIVPPAMQELEKIDPEAYRSWIEHCERSRQVYEELTTKLSDMYSDIESGLERRKKARQAARSVLPNATETKIVVTMNARAIRHLIELRANPAADLEIRKLAVKICRILQDKAPLFAHGLEIVKLEDGTEGVESKYPRV</sequence>
<dbReference type="InterPro" id="IPR027434">
    <property type="entry name" value="Homing_endonucl"/>
</dbReference>
<dbReference type="NCBIfam" id="TIGR02170">
    <property type="entry name" value="thyX"/>
    <property type="match status" value="1"/>
</dbReference>
<dbReference type="AlphaFoldDB" id="A0A0F9VGM0"/>
<name>A0A0F9VGM0_9ZZZZ</name>
<gene>
    <name evidence="4" type="ORF">LCGC14_0142320</name>
</gene>
<dbReference type="PROSITE" id="PS50819">
    <property type="entry name" value="INTEIN_ENDONUCLEASE"/>
    <property type="match status" value="1"/>
</dbReference>
<dbReference type="InterPro" id="IPR036098">
    <property type="entry name" value="Thymidylate_synthase_ThyX_sf"/>
</dbReference>
<dbReference type="PRINTS" id="PR00379">
    <property type="entry name" value="INTEIN"/>
</dbReference>
<dbReference type="CDD" id="cd00081">
    <property type="entry name" value="Hint"/>
    <property type="match status" value="1"/>
</dbReference>
<dbReference type="GO" id="GO:0050797">
    <property type="term" value="F:thymidylate synthase (FAD) activity"/>
    <property type="evidence" value="ECO:0007669"/>
    <property type="project" value="InterPro"/>
</dbReference>
<dbReference type="GO" id="GO:0070402">
    <property type="term" value="F:NADPH binding"/>
    <property type="evidence" value="ECO:0007669"/>
    <property type="project" value="TreeGrafter"/>
</dbReference>
<dbReference type="GO" id="GO:0050660">
    <property type="term" value="F:flavin adenine dinucleotide binding"/>
    <property type="evidence" value="ECO:0007669"/>
    <property type="project" value="InterPro"/>
</dbReference>
<evidence type="ECO:0000313" key="4">
    <source>
        <dbReference type="EMBL" id="KKN98987.1"/>
    </source>
</evidence>
<dbReference type="CDD" id="cd20175">
    <property type="entry name" value="ThyX"/>
    <property type="match status" value="1"/>
</dbReference>
<dbReference type="Gene3D" id="2.170.16.10">
    <property type="entry name" value="Hedgehog/Intein (Hint) domain"/>
    <property type="match status" value="1"/>
</dbReference>
<evidence type="ECO:0000256" key="1">
    <source>
        <dbReference type="ARBA" id="ARBA00022813"/>
    </source>
</evidence>
<evidence type="ECO:0000259" key="3">
    <source>
        <dbReference type="PROSITE" id="PS50819"/>
    </source>
</evidence>
<keyword evidence="2" id="KW-0651">Protein splicing</keyword>
<evidence type="ECO:0000256" key="2">
    <source>
        <dbReference type="ARBA" id="ARBA00023000"/>
    </source>
</evidence>
<dbReference type="SUPFAM" id="SSF69796">
    <property type="entry name" value="Thymidylate synthase-complementing protein Thy1"/>
    <property type="match status" value="1"/>
</dbReference>
<dbReference type="PANTHER" id="PTHR34934:SF1">
    <property type="entry name" value="FLAVIN-DEPENDENT THYMIDYLATE SYNTHASE"/>
    <property type="match status" value="1"/>
</dbReference>
<comment type="caution">
    <text evidence="4">The sequence shown here is derived from an EMBL/GenBank/DDBJ whole genome shotgun (WGS) entry which is preliminary data.</text>
</comment>
<dbReference type="SUPFAM" id="SSF55608">
    <property type="entry name" value="Homing endonucleases"/>
    <property type="match status" value="1"/>
</dbReference>
<dbReference type="InterPro" id="IPR004042">
    <property type="entry name" value="Intein_endonuc_central"/>
</dbReference>
<dbReference type="Pfam" id="PF14528">
    <property type="entry name" value="LAGLIDADG_3"/>
    <property type="match status" value="1"/>
</dbReference>
<dbReference type="Pfam" id="PF02511">
    <property type="entry name" value="Thy1"/>
    <property type="match status" value="1"/>
</dbReference>
<dbReference type="EMBL" id="LAZR01000049">
    <property type="protein sequence ID" value="KKN98987.1"/>
    <property type="molecule type" value="Genomic_DNA"/>
</dbReference>
<dbReference type="Gene3D" id="3.10.28.10">
    <property type="entry name" value="Homing endonucleases"/>
    <property type="match status" value="1"/>
</dbReference>
<dbReference type="SUPFAM" id="SSF51294">
    <property type="entry name" value="Hedgehog/intein (Hint) domain"/>
    <property type="match status" value="1"/>
</dbReference>
<dbReference type="InterPro" id="IPR006142">
    <property type="entry name" value="INTEIN"/>
</dbReference>
<dbReference type="Gene3D" id="6.10.140.450">
    <property type="match status" value="1"/>
</dbReference>
<keyword evidence="1" id="KW-0068">Autocatalytic cleavage</keyword>
<feature type="domain" description="DOD-type homing endonuclease" evidence="3">
    <location>
        <begin position="215"/>
        <end position="343"/>
    </location>
</feature>
<organism evidence="4">
    <name type="scientific">marine sediment metagenome</name>
    <dbReference type="NCBI Taxonomy" id="412755"/>
    <lineage>
        <taxon>unclassified sequences</taxon>
        <taxon>metagenomes</taxon>
        <taxon>ecological metagenomes</taxon>
    </lineage>
</organism>
<dbReference type="InterPro" id="IPR006141">
    <property type="entry name" value="Intein_N"/>
</dbReference>
<dbReference type="PANTHER" id="PTHR34934">
    <property type="entry name" value="FLAVIN-DEPENDENT THYMIDYLATE SYNTHASE"/>
    <property type="match status" value="1"/>
</dbReference>
<dbReference type="InterPro" id="IPR003669">
    <property type="entry name" value="Thymidylate_synthase_ThyX"/>
</dbReference>
<dbReference type="GO" id="GO:0004519">
    <property type="term" value="F:endonuclease activity"/>
    <property type="evidence" value="ECO:0007669"/>
    <property type="project" value="InterPro"/>
</dbReference>
<dbReference type="InterPro" id="IPR004860">
    <property type="entry name" value="LAGLIDADG_dom"/>
</dbReference>
<dbReference type="GO" id="GO:0016539">
    <property type="term" value="P:intein-mediated protein splicing"/>
    <property type="evidence" value="ECO:0007669"/>
    <property type="project" value="InterPro"/>
</dbReference>
<dbReference type="GO" id="GO:0006231">
    <property type="term" value="P:dTMP biosynthetic process"/>
    <property type="evidence" value="ECO:0007669"/>
    <property type="project" value="InterPro"/>
</dbReference>
<dbReference type="GO" id="GO:0004799">
    <property type="term" value="F:thymidylate synthase activity"/>
    <property type="evidence" value="ECO:0007669"/>
    <property type="project" value="TreeGrafter"/>
</dbReference>
<dbReference type="PROSITE" id="PS51331">
    <property type="entry name" value="THYX"/>
    <property type="match status" value="1"/>
</dbReference>
<proteinExistence type="predicted"/>
<dbReference type="InterPro" id="IPR036844">
    <property type="entry name" value="Hint_dom_sf"/>
</dbReference>
<dbReference type="Gene3D" id="3.30.1360.170">
    <property type="match status" value="1"/>
</dbReference>